<keyword evidence="1" id="KW-0472">Membrane</keyword>
<feature type="chain" id="PRO_5001521097" evidence="2">
    <location>
        <begin position="32"/>
        <end position="298"/>
    </location>
</feature>
<sequence>MRASGAVPKLSKMMACLLFLLCAANAVSVFAASGDADEVAIVESSKTFSLLLPAVALPYALAVIAVVVPLVKAVVVSAMKLVNLPLETLLTLYFLLYVALFTFPQLASLLKITSVFTARSDSGEAAAPFTLASGLAHSPMGEAVMDWMRNYVPESWMAAVPGMSAVTSSAEVTATSESLPAVISTTLESTSTLAASEATVPSTTTKASTTKMVTHPPVSTQASFAPQKRVVTPRAPNSTARCSSFKVCESVSRLVKDYPVSVMLMSYLGDYLHGLKYERAVREGMAGLDCSSIYADCR</sequence>
<evidence type="ECO:0000256" key="2">
    <source>
        <dbReference type="SAM" id="SignalP"/>
    </source>
</evidence>
<feature type="signal peptide" evidence="2">
    <location>
        <begin position="1"/>
        <end position="31"/>
    </location>
</feature>
<name>A0A023GEK5_AMBTT</name>
<dbReference type="EMBL" id="GBBM01004213">
    <property type="protein sequence ID" value="JAC31205.1"/>
    <property type="molecule type" value="mRNA"/>
</dbReference>
<evidence type="ECO:0000256" key="1">
    <source>
        <dbReference type="SAM" id="Phobius"/>
    </source>
</evidence>
<feature type="transmembrane region" description="Helical" evidence="1">
    <location>
        <begin position="55"/>
        <end position="78"/>
    </location>
</feature>
<keyword evidence="1" id="KW-1133">Transmembrane helix</keyword>
<dbReference type="AlphaFoldDB" id="A0A023GEK5"/>
<reference evidence="3" key="1">
    <citation type="submission" date="2014-03" db="EMBL/GenBank/DDBJ databases">
        <title>The sialotranscriptome of Amblyomma triste, Amblyomma parvum and Amblyomma cajennense ticks, uncovered by 454-based RNA-seq.</title>
        <authorList>
            <person name="Garcia G.R."/>
            <person name="Gardinassi L.G."/>
            <person name="Ribeiro J.M."/>
            <person name="Anatriello E."/>
            <person name="Ferreira B.R."/>
            <person name="Moreira H.N."/>
            <person name="Mafra C."/>
            <person name="Olegario M.M."/>
            <person name="Szabo P.J."/>
            <person name="Miranda-Santos I.K."/>
            <person name="Maruyama S.R."/>
        </authorList>
    </citation>
    <scope>NUCLEOTIDE SEQUENCE</scope>
    <source>
        <strain evidence="3">Mato Grasso do Sul</strain>
        <tissue evidence="3">Salivary glands</tissue>
    </source>
</reference>
<proteinExistence type="evidence at transcript level"/>
<feature type="transmembrane region" description="Helical" evidence="1">
    <location>
        <begin position="90"/>
        <end position="110"/>
    </location>
</feature>
<organism evidence="3">
    <name type="scientific">Amblyomma triste</name>
    <name type="common">Neotropical tick</name>
    <dbReference type="NCBI Taxonomy" id="251400"/>
    <lineage>
        <taxon>Eukaryota</taxon>
        <taxon>Metazoa</taxon>
        <taxon>Ecdysozoa</taxon>
        <taxon>Arthropoda</taxon>
        <taxon>Chelicerata</taxon>
        <taxon>Arachnida</taxon>
        <taxon>Acari</taxon>
        <taxon>Parasitiformes</taxon>
        <taxon>Ixodida</taxon>
        <taxon>Ixodoidea</taxon>
        <taxon>Ixodidae</taxon>
        <taxon>Amblyomminae</taxon>
        <taxon>Amblyomma</taxon>
    </lineage>
</organism>
<keyword evidence="1" id="KW-0812">Transmembrane</keyword>
<accession>A0A023GEK5</accession>
<evidence type="ECO:0000313" key="3">
    <source>
        <dbReference type="EMBL" id="JAC31205.1"/>
    </source>
</evidence>
<keyword evidence="2" id="KW-0732">Signal</keyword>
<protein>
    <submittedName>
        <fullName evidence="3">Putative conserved membrane protein</fullName>
    </submittedName>
</protein>